<keyword evidence="3" id="KW-1185">Reference proteome</keyword>
<gene>
    <name evidence="2" type="ORF">L0665_07735</name>
</gene>
<dbReference type="RefSeq" id="WP_274925122.1">
    <property type="nucleotide sequence ID" value="NZ_JAKELO010000002.1"/>
</dbReference>
<dbReference type="PANTHER" id="PTHR35902:SF6">
    <property type="entry name" value="CONSERVED WITHIN P. AEROPHILUM"/>
    <property type="match status" value="1"/>
</dbReference>
<dbReference type="EMBL" id="JAKELO010000002">
    <property type="protein sequence ID" value="MDE4908495.1"/>
    <property type="molecule type" value="Genomic_DNA"/>
</dbReference>
<proteinExistence type="predicted"/>
<evidence type="ECO:0008006" key="4">
    <source>
        <dbReference type="Google" id="ProtNLM"/>
    </source>
</evidence>
<reference evidence="2" key="1">
    <citation type="submission" date="2022-01" db="EMBL/GenBank/DDBJ databases">
        <title>Draft genome of Methanogenium marinum DSM 15558.</title>
        <authorList>
            <person name="Chen S.-C."/>
            <person name="You Y.-T."/>
        </authorList>
    </citation>
    <scope>NUCLEOTIDE SEQUENCE</scope>
    <source>
        <strain evidence="2">DSM 15558</strain>
    </source>
</reference>
<keyword evidence="1" id="KW-0472">Membrane</keyword>
<keyword evidence="1" id="KW-1133">Transmembrane helix</keyword>
<comment type="caution">
    <text evidence="2">The sequence shown here is derived from an EMBL/GenBank/DDBJ whole genome shotgun (WGS) entry which is preliminary data.</text>
</comment>
<dbReference type="PANTHER" id="PTHR35902">
    <property type="entry name" value="S-LAYER DOMAIN-LIKE PROTEIN-RELATED"/>
    <property type="match status" value="1"/>
</dbReference>
<sequence>MLGLCIVPAMAADSSTTVEGQLGVTDVAIDPGVFMYGDSGTVKVTVTNTGTMPVAIARAKLYSNELDVMGDENYGSVGSIGPGNSLQFTFTIVADAADGIYYPLFYLDLRDASSLRYRVPVKVENTGLSVSVNDRPDAFTSGKKEDVTIMVGNPRENTVNGVVITPMLNGYDTTETSHFIGTLSPDQAADATFSVTPYSETPMEFTVHYRNGMNDHEVTTAVPVTFGTDRKQAEIVLNNIVVTPEGDYYIITGDVTNAGLEDAKSVQVTTGSPAVPVDPYRSYVVGALEPDDFASFEVTFSAETGTENVLLITDYKDKDGNLYSSQLTLPLSSAVLPGKSSSGAGDELPVVWIVIVIICAAAVAGVIYYSWKKK</sequence>
<dbReference type="InterPro" id="IPR013783">
    <property type="entry name" value="Ig-like_fold"/>
</dbReference>
<evidence type="ECO:0000313" key="3">
    <source>
        <dbReference type="Proteomes" id="UP001143747"/>
    </source>
</evidence>
<dbReference type="Proteomes" id="UP001143747">
    <property type="component" value="Unassembled WGS sequence"/>
</dbReference>
<accession>A0A9Q4KQK5</accession>
<dbReference type="Gene3D" id="2.60.40.10">
    <property type="entry name" value="Immunoglobulins"/>
    <property type="match status" value="1"/>
</dbReference>
<evidence type="ECO:0000313" key="2">
    <source>
        <dbReference type="EMBL" id="MDE4908495.1"/>
    </source>
</evidence>
<name>A0A9Q4KQK5_9EURY</name>
<keyword evidence="1" id="KW-0812">Transmembrane</keyword>
<protein>
    <recommendedName>
        <fullName evidence="4">S-layer-like domain-containing protein</fullName>
    </recommendedName>
</protein>
<organism evidence="2 3">
    <name type="scientific">Methanogenium marinum</name>
    <dbReference type="NCBI Taxonomy" id="348610"/>
    <lineage>
        <taxon>Archaea</taxon>
        <taxon>Methanobacteriati</taxon>
        <taxon>Methanobacteriota</taxon>
        <taxon>Stenosarchaea group</taxon>
        <taxon>Methanomicrobia</taxon>
        <taxon>Methanomicrobiales</taxon>
        <taxon>Methanomicrobiaceae</taxon>
        <taxon>Methanogenium</taxon>
    </lineage>
</organism>
<evidence type="ECO:0000256" key="1">
    <source>
        <dbReference type="SAM" id="Phobius"/>
    </source>
</evidence>
<feature type="transmembrane region" description="Helical" evidence="1">
    <location>
        <begin position="350"/>
        <end position="371"/>
    </location>
</feature>
<dbReference type="AlphaFoldDB" id="A0A9Q4KQK5"/>